<keyword evidence="3" id="KW-1185">Reference proteome</keyword>
<sequence>MDNPEFASLSILSDPHLELSPSLISPISSPEHFSFPLPPDSPPELPPLPPSEDFTLHEWAHFLVMHFELMLEANNQAKLNNEHHIRTGCGSMTIIVYGDQDKPALIIYPDLDLTLGAAAIGSDAPAPFAEDLANQIIENFNYFSVYADFFIFFAFFFERKNSLDGLSGVCGYGSLALGLSGGHLAAAMVPNSGNGKWDSWFKPIHEQFEELVIEDDQNKEAKEKKRKRKEKVQENSNDNDNDDSVDDVYQRDDSNLVMRMPNKEHRAEDIIGKMGERPMLKSDIDAGIFDGLPIKLKPLDKIM</sequence>
<accession>A0A834TLE8</accession>
<comment type="caution">
    <text evidence="2">The sequence shown here is derived from an EMBL/GenBank/DDBJ whole genome shotgun (WGS) entry which is preliminary data.</text>
</comment>
<proteinExistence type="predicted"/>
<feature type="region of interest" description="Disordered" evidence="1">
    <location>
        <begin position="219"/>
        <end position="255"/>
    </location>
</feature>
<organism evidence="2 3">
    <name type="scientific">Senna tora</name>
    <dbReference type="NCBI Taxonomy" id="362788"/>
    <lineage>
        <taxon>Eukaryota</taxon>
        <taxon>Viridiplantae</taxon>
        <taxon>Streptophyta</taxon>
        <taxon>Embryophyta</taxon>
        <taxon>Tracheophyta</taxon>
        <taxon>Spermatophyta</taxon>
        <taxon>Magnoliopsida</taxon>
        <taxon>eudicotyledons</taxon>
        <taxon>Gunneridae</taxon>
        <taxon>Pentapetalae</taxon>
        <taxon>rosids</taxon>
        <taxon>fabids</taxon>
        <taxon>Fabales</taxon>
        <taxon>Fabaceae</taxon>
        <taxon>Caesalpinioideae</taxon>
        <taxon>Cassia clade</taxon>
        <taxon>Senna</taxon>
    </lineage>
</organism>
<dbReference type="EMBL" id="JAAIUW010000007">
    <property type="protein sequence ID" value="KAF7824172.1"/>
    <property type="molecule type" value="Genomic_DNA"/>
</dbReference>
<evidence type="ECO:0000256" key="1">
    <source>
        <dbReference type="SAM" id="MobiDB-lite"/>
    </source>
</evidence>
<feature type="compositionally biased region" description="Acidic residues" evidence="1">
    <location>
        <begin position="237"/>
        <end position="246"/>
    </location>
</feature>
<gene>
    <name evidence="2" type="ORF">G2W53_022316</name>
</gene>
<protein>
    <submittedName>
        <fullName evidence="2">Pollen-specific protein SF21</fullName>
    </submittedName>
</protein>
<dbReference type="AlphaFoldDB" id="A0A834TLE8"/>
<name>A0A834TLE8_9FABA</name>
<reference evidence="2" key="1">
    <citation type="submission" date="2020-09" db="EMBL/GenBank/DDBJ databases">
        <title>Genome-Enabled Discovery of Anthraquinone Biosynthesis in Senna tora.</title>
        <authorList>
            <person name="Kang S.-H."/>
            <person name="Pandey R.P."/>
            <person name="Lee C.-M."/>
            <person name="Sim J.-S."/>
            <person name="Jeong J.-T."/>
            <person name="Choi B.-S."/>
            <person name="Jung M."/>
            <person name="Ginzburg D."/>
            <person name="Zhao K."/>
            <person name="Won S.Y."/>
            <person name="Oh T.-J."/>
            <person name="Yu Y."/>
            <person name="Kim N.-H."/>
            <person name="Lee O.R."/>
            <person name="Lee T.-H."/>
            <person name="Bashyal P."/>
            <person name="Kim T.-S."/>
            <person name="Lee W.-H."/>
            <person name="Kawkins C."/>
            <person name="Kim C.-K."/>
            <person name="Kim J.S."/>
            <person name="Ahn B.O."/>
            <person name="Rhee S.Y."/>
            <person name="Sohng J.K."/>
        </authorList>
    </citation>
    <scope>NUCLEOTIDE SEQUENCE</scope>
    <source>
        <tissue evidence="2">Leaf</tissue>
    </source>
</reference>
<dbReference type="Proteomes" id="UP000634136">
    <property type="component" value="Unassembled WGS sequence"/>
</dbReference>
<evidence type="ECO:0000313" key="3">
    <source>
        <dbReference type="Proteomes" id="UP000634136"/>
    </source>
</evidence>
<dbReference type="OrthoDB" id="741027at2759"/>
<evidence type="ECO:0000313" key="2">
    <source>
        <dbReference type="EMBL" id="KAF7824172.1"/>
    </source>
</evidence>